<organism evidence="1 2">
    <name type="scientific">Zooshikella harenae</name>
    <dbReference type="NCBI Taxonomy" id="2827238"/>
    <lineage>
        <taxon>Bacteria</taxon>
        <taxon>Pseudomonadati</taxon>
        <taxon>Pseudomonadota</taxon>
        <taxon>Gammaproteobacteria</taxon>
        <taxon>Oceanospirillales</taxon>
        <taxon>Zooshikellaceae</taxon>
        <taxon>Zooshikella</taxon>
    </lineage>
</organism>
<reference evidence="1 2" key="1">
    <citation type="submission" date="2021-04" db="EMBL/GenBank/DDBJ databases">
        <authorList>
            <person name="Pira H."/>
            <person name="Risdian C."/>
            <person name="Wink J."/>
        </authorList>
    </citation>
    <scope>NUCLEOTIDE SEQUENCE [LARGE SCALE GENOMIC DNA]</scope>
    <source>
        <strain evidence="1 2">WH53</strain>
    </source>
</reference>
<comment type="caution">
    <text evidence="1">The sequence shown here is derived from an EMBL/GenBank/DDBJ whole genome shotgun (WGS) entry which is preliminary data.</text>
</comment>
<proteinExistence type="predicted"/>
<accession>A0ABS5ZJ28</accession>
<evidence type="ECO:0000313" key="2">
    <source>
        <dbReference type="Proteomes" id="UP000690515"/>
    </source>
</evidence>
<dbReference type="Proteomes" id="UP000690515">
    <property type="component" value="Unassembled WGS sequence"/>
</dbReference>
<sequence>MSIDLEKVLKLVAEPETINLSVLNDTSWFNVTWLCSYIWVSSALIAKESTFEDFLASVFQNDPTGPNLPIDRWIPNCEAREVSEEKLSAHLDHARSDLAEGKSDEGCEFPNVEIPLNEGSTLNLIACYEIVGKTKPCNKHQYGPTYIYVWRSGDWYHYCEIHNES</sequence>
<name>A0ABS5ZJ28_9GAMM</name>
<dbReference type="RefSeq" id="WP_215822353.1">
    <property type="nucleotide sequence ID" value="NZ_JAGSOY010000146.1"/>
</dbReference>
<dbReference type="EMBL" id="JAGSOY010000146">
    <property type="protein sequence ID" value="MBU2714082.1"/>
    <property type="molecule type" value="Genomic_DNA"/>
</dbReference>
<protein>
    <submittedName>
        <fullName evidence="1">Uncharacterized protein</fullName>
    </submittedName>
</protein>
<gene>
    <name evidence="1" type="ORF">KCG35_23815</name>
</gene>
<keyword evidence="2" id="KW-1185">Reference proteome</keyword>
<evidence type="ECO:0000313" key="1">
    <source>
        <dbReference type="EMBL" id="MBU2714082.1"/>
    </source>
</evidence>